<dbReference type="CDD" id="cd02419">
    <property type="entry name" value="Peptidase_C39C"/>
    <property type="match status" value="1"/>
</dbReference>
<reference evidence="11 12" key="1">
    <citation type="submission" date="2015-03" db="EMBL/GenBank/DDBJ databases">
        <title>Genome sequence of Pseudoalteromonas aurantia.</title>
        <authorList>
            <person name="Xie B.-B."/>
            <person name="Rong J.-C."/>
            <person name="Qin Q.-L."/>
            <person name="Zhang Y.-Z."/>
        </authorList>
    </citation>
    <scope>NUCLEOTIDE SEQUENCE [LARGE SCALE GENOMIC DNA]</scope>
    <source>
        <strain evidence="11 12">208</strain>
    </source>
</reference>
<dbReference type="InterPro" id="IPR036640">
    <property type="entry name" value="ABC1_TM_sf"/>
</dbReference>
<dbReference type="Pfam" id="PF03412">
    <property type="entry name" value="Peptidase_C39"/>
    <property type="match status" value="1"/>
</dbReference>
<dbReference type="InterPro" id="IPR027417">
    <property type="entry name" value="P-loop_NTPase"/>
</dbReference>
<evidence type="ECO:0000259" key="8">
    <source>
        <dbReference type="PROSITE" id="PS50893"/>
    </source>
</evidence>
<dbReference type="InterPro" id="IPR033838">
    <property type="entry name" value="CvaB_peptidase"/>
</dbReference>
<dbReference type="PROSITE" id="PS50929">
    <property type="entry name" value="ABC_TM1F"/>
    <property type="match status" value="1"/>
</dbReference>
<dbReference type="SUPFAM" id="SSF90123">
    <property type="entry name" value="ABC transporter transmembrane region"/>
    <property type="match status" value="1"/>
</dbReference>
<sequence length="710" mass="79541">MHIEDEAPVAKLQFWSRKSLPIILQSEAAECGLASLAMVAAYHGYESDLISLRQRFCISMEGATLLDIMQFAEKLELTSRPLRIELEDLDALQTPCILHWDMNHFVVLKKANEKRIVIHDPASGEKTFTLKEASNHFTGIALELTPTKQFEKKEAKPSLKFSDFWSRITGLKRSLFLIFALSMLLQVFTLAAPYYIQLVIDDVVLTGDTSLLTVLAVGFCLVMVFEIATNVLRGFTLLHFGNQMNIQLGANLFHHLVRLPLSYFETRHMGDVVSRFGSLQQVKQLLTTGVIEAIIDGLMAIITLAMIFFYSPMLSLVVLVAVIAYALVRMAMYKPFRTISEQEIMARAEENSNFMETVRGIQTIKLFGSEVKREGQWQNRYAKAINQNIRLGNFQIGYDAINRALFGIENIVVVYLAAHLVIQGGFSTGMLFAFMSYKRQFMDKTANLIEKLIEFKMLGLHFDRIADIALTEKEELQPDQTKTHKIEGNIEIKNVSFAYSDATANVLNKLNLTIQAGESVAITGPSGCGKSTLLKIMLGLNQAKSGEVLIDGVPLDQIGARQYRQQISAVMQDDELLSGSVADNIAFFDTPIDMERVVYCADLAAIHDDISAMPMGYDSLIGDMGSSLSGGQKQRIILARALYKDPKILFMDEATSHLDTSLESDINEAVSRLKITRVIIAHRRETIASADREIKLKKYKIEEEPMENNS</sequence>
<protein>
    <submittedName>
        <fullName evidence="11">ATP-binding cassette, subfamily B, bacterial RaxB</fullName>
    </submittedName>
</protein>
<organism evidence="11 12">
    <name type="scientific">Pseudoalteromonas aurantia 208</name>
    <dbReference type="NCBI Taxonomy" id="1314867"/>
    <lineage>
        <taxon>Bacteria</taxon>
        <taxon>Pseudomonadati</taxon>
        <taxon>Pseudomonadota</taxon>
        <taxon>Gammaproteobacteria</taxon>
        <taxon>Alteromonadales</taxon>
        <taxon>Pseudoalteromonadaceae</taxon>
        <taxon>Pseudoalteromonas</taxon>
    </lineage>
</organism>
<keyword evidence="2 7" id="KW-0812">Transmembrane</keyword>
<feature type="domain" description="ABC transporter" evidence="8">
    <location>
        <begin position="490"/>
        <end position="710"/>
    </location>
</feature>
<dbReference type="Pfam" id="PF00005">
    <property type="entry name" value="ABC_tran"/>
    <property type="match status" value="1"/>
</dbReference>
<dbReference type="Gene3D" id="1.20.1560.10">
    <property type="entry name" value="ABC transporter type 1, transmembrane domain"/>
    <property type="match status" value="1"/>
</dbReference>
<evidence type="ECO:0000256" key="1">
    <source>
        <dbReference type="ARBA" id="ARBA00004651"/>
    </source>
</evidence>
<keyword evidence="3" id="KW-0547">Nucleotide-binding</keyword>
<comment type="subcellular location">
    <subcellularLocation>
        <location evidence="1">Cell membrane</location>
        <topology evidence="1">Multi-pass membrane protein</topology>
    </subcellularLocation>
</comment>
<name>A0ABR9EG69_9GAMM</name>
<dbReference type="PANTHER" id="PTHR24221:SF606">
    <property type="entry name" value="COLICIN V SECRETION-PROCESSING ATP-BINDING PROTEIN"/>
    <property type="match status" value="1"/>
</dbReference>
<feature type="domain" description="ABC transmembrane type-1" evidence="9">
    <location>
        <begin position="176"/>
        <end position="457"/>
    </location>
</feature>
<dbReference type="SMART" id="SM00382">
    <property type="entry name" value="AAA"/>
    <property type="match status" value="1"/>
</dbReference>
<dbReference type="InterPro" id="IPR003593">
    <property type="entry name" value="AAA+_ATPase"/>
</dbReference>
<evidence type="ECO:0000256" key="2">
    <source>
        <dbReference type="ARBA" id="ARBA00022692"/>
    </source>
</evidence>
<dbReference type="PROSITE" id="PS50990">
    <property type="entry name" value="PEPTIDASE_C39"/>
    <property type="match status" value="1"/>
</dbReference>
<dbReference type="EMBL" id="AQGV01000014">
    <property type="protein sequence ID" value="MBE0369989.1"/>
    <property type="molecule type" value="Genomic_DNA"/>
</dbReference>
<evidence type="ECO:0000256" key="7">
    <source>
        <dbReference type="SAM" id="Phobius"/>
    </source>
</evidence>
<feature type="transmembrane region" description="Helical" evidence="7">
    <location>
        <begin position="412"/>
        <end position="435"/>
    </location>
</feature>
<evidence type="ECO:0000259" key="9">
    <source>
        <dbReference type="PROSITE" id="PS50929"/>
    </source>
</evidence>
<feature type="transmembrane region" description="Helical" evidence="7">
    <location>
        <begin position="175"/>
        <end position="196"/>
    </location>
</feature>
<feature type="transmembrane region" description="Helical" evidence="7">
    <location>
        <begin position="313"/>
        <end position="332"/>
    </location>
</feature>
<dbReference type="Gene3D" id="3.40.50.300">
    <property type="entry name" value="P-loop containing nucleotide triphosphate hydrolases"/>
    <property type="match status" value="1"/>
</dbReference>
<comment type="caution">
    <text evidence="11">The sequence shown here is derived from an EMBL/GenBank/DDBJ whole genome shotgun (WGS) entry which is preliminary data.</text>
</comment>
<evidence type="ECO:0000256" key="4">
    <source>
        <dbReference type="ARBA" id="ARBA00022840"/>
    </source>
</evidence>
<accession>A0ABR9EG69</accession>
<dbReference type="PANTHER" id="PTHR24221">
    <property type="entry name" value="ATP-BINDING CASSETTE SUB-FAMILY B"/>
    <property type="match status" value="1"/>
</dbReference>
<dbReference type="PROSITE" id="PS00211">
    <property type="entry name" value="ABC_TRANSPORTER_1"/>
    <property type="match status" value="1"/>
</dbReference>
<dbReference type="GO" id="GO:0005524">
    <property type="term" value="F:ATP binding"/>
    <property type="evidence" value="ECO:0007669"/>
    <property type="project" value="UniProtKB-KW"/>
</dbReference>
<dbReference type="Gene3D" id="3.90.70.10">
    <property type="entry name" value="Cysteine proteinases"/>
    <property type="match status" value="1"/>
</dbReference>
<dbReference type="Pfam" id="PF00664">
    <property type="entry name" value="ABC_membrane"/>
    <property type="match status" value="1"/>
</dbReference>
<evidence type="ECO:0000313" key="12">
    <source>
        <dbReference type="Proteomes" id="UP000615755"/>
    </source>
</evidence>
<evidence type="ECO:0000256" key="3">
    <source>
        <dbReference type="ARBA" id="ARBA00022741"/>
    </source>
</evidence>
<dbReference type="InterPro" id="IPR017871">
    <property type="entry name" value="ABC_transporter-like_CS"/>
</dbReference>
<evidence type="ECO:0000259" key="10">
    <source>
        <dbReference type="PROSITE" id="PS50990"/>
    </source>
</evidence>
<gene>
    <name evidence="11" type="primary">raxB</name>
    <name evidence="11" type="ORF">PAUR_a4607</name>
</gene>
<dbReference type="CDD" id="cd18567">
    <property type="entry name" value="ABC_6TM_CvaB_RaxB_like"/>
    <property type="match status" value="1"/>
</dbReference>
<dbReference type="InterPro" id="IPR003439">
    <property type="entry name" value="ABC_transporter-like_ATP-bd"/>
</dbReference>
<dbReference type="Proteomes" id="UP000615755">
    <property type="component" value="Unassembled WGS sequence"/>
</dbReference>
<evidence type="ECO:0000313" key="11">
    <source>
        <dbReference type="EMBL" id="MBE0369989.1"/>
    </source>
</evidence>
<feature type="transmembrane region" description="Helical" evidence="7">
    <location>
        <begin position="211"/>
        <end position="232"/>
    </location>
</feature>
<feature type="domain" description="Peptidase C39" evidence="10">
    <location>
        <begin position="25"/>
        <end position="144"/>
    </location>
</feature>
<dbReference type="InterPro" id="IPR039421">
    <property type="entry name" value="Type_1_exporter"/>
</dbReference>
<dbReference type="InterPro" id="IPR011527">
    <property type="entry name" value="ABC1_TM_dom"/>
</dbReference>
<keyword evidence="4 11" id="KW-0067">ATP-binding</keyword>
<evidence type="ECO:0000256" key="5">
    <source>
        <dbReference type="ARBA" id="ARBA00022989"/>
    </source>
</evidence>
<proteinExistence type="predicted"/>
<keyword evidence="6 7" id="KW-0472">Membrane</keyword>
<dbReference type="SUPFAM" id="SSF52540">
    <property type="entry name" value="P-loop containing nucleoside triphosphate hydrolases"/>
    <property type="match status" value="1"/>
</dbReference>
<dbReference type="PROSITE" id="PS50893">
    <property type="entry name" value="ABC_TRANSPORTER_2"/>
    <property type="match status" value="1"/>
</dbReference>
<evidence type="ECO:0000256" key="6">
    <source>
        <dbReference type="ARBA" id="ARBA00023136"/>
    </source>
</evidence>
<dbReference type="InterPro" id="IPR005074">
    <property type="entry name" value="Peptidase_C39"/>
</dbReference>
<keyword evidence="12" id="KW-1185">Reference proteome</keyword>
<dbReference type="CDD" id="cd03246">
    <property type="entry name" value="ABCC_Protease_Secretion"/>
    <property type="match status" value="1"/>
</dbReference>
<dbReference type="RefSeq" id="WP_192509161.1">
    <property type="nucleotide sequence ID" value="NZ_AQGV01000014.1"/>
</dbReference>
<keyword evidence="5 7" id="KW-1133">Transmembrane helix</keyword>
<feature type="transmembrane region" description="Helical" evidence="7">
    <location>
        <begin position="285"/>
        <end position="307"/>
    </location>
</feature>